<proteinExistence type="predicted"/>
<reference evidence="1" key="2">
    <citation type="submission" date="2020-07" db="EMBL/GenBank/DDBJ databases">
        <authorList>
            <person name="Lood C."/>
            <person name="Girard L."/>
        </authorList>
    </citation>
    <scope>NUCLEOTIDE SEQUENCE</scope>
    <source>
        <strain evidence="1">BW13M1</strain>
    </source>
</reference>
<accession>A0A923G8V1</accession>
<name>A0A923G8V1_9PSED</name>
<comment type="caution">
    <text evidence="1">The sequence shown here is derived from an EMBL/GenBank/DDBJ whole genome shotgun (WGS) entry which is preliminary data.</text>
</comment>
<organism evidence="1">
    <name type="scientific">Pseudomonas peradeniyensis</name>
    <dbReference type="NCBI Taxonomy" id="2745488"/>
    <lineage>
        <taxon>Bacteria</taxon>
        <taxon>Pseudomonadati</taxon>
        <taxon>Pseudomonadota</taxon>
        <taxon>Gammaproteobacteria</taxon>
        <taxon>Pseudomonadales</taxon>
        <taxon>Pseudomonadaceae</taxon>
        <taxon>Pseudomonas</taxon>
    </lineage>
</organism>
<reference evidence="1" key="1">
    <citation type="journal article" date="2020" name="Microorganisms">
        <title>Reliable Identification of Environmental Pseudomonas Isolates Using the rpoD Gene.</title>
        <authorList>
            <consortium name="The Broad Institute Genome Sequencing Platform"/>
            <person name="Girard L."/>
            <person name="Lood C."/>
            <person name="Rokni-Zadeh H."/>
            <person name="van Noort V."/>
            <person name="Lavigne R."/>
            <person name="De Mot R."/>
        </authorList>
    </citation>
    <scope>NUCLEOTIDE SEQUENCE</scope>
    <source>
        <strain evidence="1">BW13M1</strain>
    </source>
</reference>
<dbReference type="RefSeq" id="WP_186732354.1">
    <property type="nucleotide sequence ID" value="NZ_JABWRJ020000004.1"/>
</dbReference>
<protein>
    <submittedName>
        <fullName evidence="1">Uncharacterized protein</fullName>
    </submittedName>
</protein>
<dbReference type="EMBL" id="JABWRJ010000004">
    <property type="protein sequence ID" value="MBC3445203.1"/>
    <property type="molecule type" value="Genomic_DNA"/>
</dbReference>
<evidence type="ECO:0000313" key="1">
    <source>
        <dbReference type="EMBL" id="MBC3445203.1"/>
    </source>
</evidence>
<sequence>MNTQQNGIWMHPGVKREIWPTARKVASGLPPMSNAHRAMAFLYAFFMPAFAG</sequence>
<dbReference type="AlphaFoldDB" id="A0A923G8V1"/>
<gene>
    <name evidence="1" type="ORF">HU751_05430</name>
</gene>